<evidence type="ECO:0000256" key="2">
    <source>
        <dbReference type="SAM" id="Phobius"/>
    </source>
</evidence>
<feature type="transmembrane region" description="Helical" evidence="2">
    <location>
        <begin position="202"/>
        <end position="223"/>
    </location>
</feature>
<name>A0A0G1BF30_9BACT</name>
<keyword evidence="2" id="KW-0812">Transmembrane</keyword>
<feature type="compositionally biased region" description="Basic residues" evidence="1">
    <location>
        <begin position="19"/>
        <end position="34"/>
    </location>
</feature>
<sequence length="861" mass="95617">MARKRSRTVQTCSGCTKTGHNKRRCPFSSPKKKNVAQATNTGALKTKIPTPSLRSKKTNKQHAADTSGPRQSRSHYVPVTFGNAVPQSTHVVRLDQQFVEPSWSTIQSFREKIAAVTDLQTIDFAAAIRAAKSSGKAGKQGKPTVQKSTPPVAVTQRVSSSTQKQSRPLFRLPRWRMPSVRFSMPRFRMPTIVLSAVSRKHLAPIAFVILLCGLLPLPVFTTYQTIREDSRDIIDVSTGAFVSLQESTTAALQADTATAQRALQDALAQFAVAEQLVEKDHRMLTTILSNIPFLGDHISSRRAILSAGQQIALANTYVIKGLNDAQHATDISMTERLSIITAHLQQALPQYESARLSLVSVNPAVLPGEQQALYGEFLLLYSAFVDDLGDMTDLSRVLYDVFGGDDFRRLLVLFQNNNEIRPTGGFIGSFAMVDTQKGRIENITIPGGGSYDIQGQLEKYIVPPIPLQLVNGRWEFQDINWFFDFPTTARKAEQFVESAEKTTFDGTIAVNASVIERLLRVIGPIDTGEYDLLLDADNVLPTLQNYVEDGYAEDEAPKEILSTVLDQLLSALQDVQPEQLLVLMSELHEALSQKEIQVSLKDAASNARLFSFGWTGRVVQTSPRQDYLAVVATNVQGQKSDARIQQDIEHTAEVQPDGSVIEKVLVRRTHTGDPTEVYYGASNITYMRVYVPKGAILLDAGGFMYPPEDAFHVPEPWYEEDVDLARVEYEVGIHSKTGTRITNEFGKTAFGNWMIVPAGESREVWVTYRLPFSVVDTKQDEQQQSLRTLLAHAPSAVSRYSLFVQKQSGVESTVLSTVRYPHTWIPKWKSDDSVHFTQNGATRVSDLNTDIVYGVAFETQE</sequence>
<dbReference type="EMBL" id="LCEK01000017">
    <property type="protein sequence ID" value="KKS71902.1"/>
    <property type="molecule type" value="Genomic_DNA"/>
</dbReference>
<feature type="region of interest" description="Disordered" evidence="1">
    <location>
        <begin position="1"/>
        <end position="75"/>
    </location>
</feature>
<evidence type="ECO:0000256" key="1">
    <source>
        <dbReference type="SAM" id="MobiDB-lite"/>
    </source>
</evidence>
<comment type="caution">
    <text evidence="3">The sequence shown here is derived from an EMBL/GenBank/DDBJ whole genome shotgun (WGS) entry which is preliminary data.</text>
</comment>
<protein>
    <submittedName>
        <fullName evidence="3">Uncharacterized protein</fullName>
    </submittedName>
</protein>
<gene>
    <name evidence="3" type="ORF">UV42_C0017G0006</name>
</gene>
<keyword evidence="2" id="KW-1133">Transmembrane helix</keyword>
<dbReference type="Proteomes" id="UP000033867">
    <property type="component" value="Unassembled WGS sequence"/>
</dbReference>
<dbReference type="Pfam" id="PF13196">
    <property type="entry name" value="DUF4012"/>
    <property type="match status" value="1"/>
</dbReference>
<feature type="region of interest" description="Disordered" evidence="1">
    <location>
        <begin position="135"/>
        <end position="160"/>
    </location>
</feature>
<reference evidence="3 4" key="1">
    <citation type="journal article" date="2015" name="Nature">
        <title>rRNA introns, odd ribosomes, and small enigmatic genomes across a large radiation of phyla.</title>
        <authorList>
            <person name="Brown C.T."/>
            <person name="Hug L.A."/>
            <person name="Thomas B.C."/>
            <person name="Sharon I."/>
            <person name="Castelle C.J."/>
            <person name="Singh A."/>
            <person name="Wilkins M.J."/>
            <person name="Williams K.H."/>
            <person name="Banfield J.F."/>
        </authorList>
    </citation>
    <scope>NUCLEOTIDE SEQUENCE [LARGE SCALE GENOMIC DNA]</scope>
</reference>
<accession>A0A0G1BF30</accession>
<evidence type="ECO:0000313" key="3">
    <source>
        <dbReference type="EMBL" id="KKS71902.1"/>
    </source>
</evidence>
<dbReference type="InterPro" id="IPR025101">
    <property type="entry name" value="DUF4012"/>
</dbReference>
<organism evidence="3 4">
    <name type="scientific">Candidatus Magasanikbacteria bacterium GW2011_GWE2_42_7</name>
    <dbReference type="NCBI Taxonomy" id="1619052"/>
    <lineage>
        <taxon>Bacteria</taxon>
        <taxon>Candidatus Magasanikiibacteriota</taxon>
    </lineage>
</organism>
<evidence type="ECO:0000313" key="4">
    <source>
        <dbReference type="Proteomes" id="UP000033867"/>
    </source>
</evidence>
<keyword evidence="2" id="KW-0472">Membrane</keyword>
<feature type="compositionally biased region" description="Polar residues" evidence="1">
    <location>
        <begin position="8"/>
        <end position="18"/>
    </location>
</feature>
<proteinExistence type="predicted"/>
<dbReference type="AlphaFoldDB" id="A0A0G1BF30"/>